<name>A0ABV8JXZ8_9BACL</name>
<dbReference type="PROSITE" id="PS50893">
    <property type="entry name" value="ABC_TRANSPORTER_2"/>
    <property type="match status" value="1"/>
</dbReference>
<evidence type="ECO:0000256" key="1">
    <source>
        <dbReference type="ARBA" id="ARBA00022448"/>
    </source>
</evidence>
<keyword evidence="3 5" id="KW-0067">ATP-binding</keyword>
<reference evidence="6" key="1">
    <citation type="journal article" date="2019" name="Int. J. Syst. Evol. Microbiol.">
        <title>The Global Catalogue of Microorganisms (GCM) 10K type strain sequencing project: providing services to taxonomists for standard genome sequencing and annotation.</title>
        <authorList>
            <consortium name="The Broad Institute Genomics Platform"/>
            <consortium name="The Broad Institute Genome Sequencing Center for Infectious Disease"/>
            <person name="Wu L."/>
            <person name="Ma J."/>
        </authorList>
    </citation>
    <scope>NUCLEOTIDE SEQUENCE [LARGE SCALE GENOMIC DNA]</scope>
    <source>
        <strain evidence="6">IBRC-M 10987</strain>
    </source>
</reference>
<comment type="caution">
    <text evidence="5">The sequence shown here is derived from an EMBL/GenBank/DDBJ whole genome shotgun (WGS) entry which is preliminary data.</text>
</comment>
<dbReference type="InterPro" id="IPR003593">
    <property type="entry name" value="AAA+_ATPase"/>
</dbReference>
<keyword evidence="6" id="KW-1185">Reference proteome</keyword>
<dbReference type="InterPro" id="IPR003439">
    <property type="entry name" value="ABC_transporter-like_ATP-bd"/>
</dbReference>
<dbReference type="Pfam" id="PF00005">
    <property type="entry name" value="ABC_tran"/>
    <property type="match status" value="1"/>
</dbReference>
<evidence type="ECO:0000313" key="6">
    <source>
        <dbReference type="Proteomes" id="UP001595715"/>
    </source>
</evidence>
<protein>
    <submittedName>
        <fullName evidence="5">ABC transporter ATP-binding protein</fullName>
    </submittedName>
</protein>
<dbReference type="PANTHER" id="PTHR24220:SF86">
    <property type="entry name" value="ABC TRANSPORTER ABCH.1"/>
    <property type="match status" value="1"/>
</dbReference>
<dbReference type="PANTHER" id="PTHR24220">
    <property type="entry name" value="IMPORT ATP-BINDING PROTEIN"/>
    <property type="match status" value="1"/>
</dbReference>
<evidence type="ECO:0000259" key="4">
    <source>
        <dbReference type="PROSITE" id="PS50893"/>
    </source>
</evidence>
<gene>
    <name evidence="5" type="ORF">ACFOZ8_06295</name>
</gene>
<dbReference type="EMBL" id="JBHSAM010000015">
    <property type="protein sequence ID" value="MFC4099269.1"/>
    <property type="molecule type" value="Genomic_DNA"/>
</dbReference>
<dbReference type="CDD" id="cd03255">
    <property type="entry name" value="ABC_MJ0796_LolCDE_FtsE"/>
    <property type="match status" value="1"/>
</dbReference>
<dbReference type="GO" id="GO:0005524">
    <property type="term" value="F:ATP binding"/>
    <property type="evidence" value="ECO:0007669"/>
    <property type="project" value="UniProtKB-KW"/>
</dbReference>
<proteinExistence type="predicted"/>
<feature type="domain" description="ABC transporter" evidence="4">
    <location>
        <begin position="2"/>
        <end position="229"/>
    </location>
</feature>
<dbReference type="InterPro" id="IPR015854">
    <property type="entry name" value="ABC_transpr_LolD-like"/>
</dbReference>
<organism evidence="5 6">
    <name type="scientific">Paenibacillus xanthanilyticus</name>
    <dbReference type="NCBI Taxonomy" id="1783531"/>
    <lineage>
        <taxon>Bacteria</taxon>
        <taxon>Bacillati</taxon>
        <taxon>Bacillota</taxon>
        <taxon>Bacilli</taxon>
        <taxon>Bacillales</taxon>
        <taxon>Paenibacillaceae</taxon>
        <taxon>Paenibacillus</taxon>
    </lineage>
</organism>
<keyword evidence="1" id="KW-0813">Transport</keyword>
<evidence type="ECO:0000313" key="5">
    <source>
        <dbReference type="EMBL" id="MFC4099269.1"/>
    </source>
</evidence>
<evidence type="ECO:0000256" key="2">
    <source>
        <dbReference type="ARBA" id="ARBA00022741"/>
    </source>
</evidence>
<dbReference type="InterPro" id="IPR027417">
    <property type="entry name" value="P-loop_NTPase"/>
</dbReference>
<dbReference type="Proteomes" id="UP001595715">
    <property type="component" value="Unassembled WGS sequence"/>
</dbReference>
<dbReference type="Gene3D" id="3.40.50.300">
    <property type="entry name" value="P-loop containing nucleotide triphosphate hydrolases"/>
    <property type="match status" value="1"/>
</dbReference>
<keyword evidence="2" id="KW-0547">Nucleotide-binding</keyword>
<sequence>MIKIQNLHKTHGSGDASVKALKDINLTIEKGEMVSIMGPSGCGKTTLLQVLSGIDRMDSGEVWMDETPIHRLNDKQLSDFRLHHMGFIFQAYHLIPVLSALENAMLPILARGEPLKSAQAKAASALRQVGLEAKMDRLPAEMSGGQNQRVAIARAIAGAPRVIWADEPTGALDSESSEQIVGLLGMLNQTMNTTIVMVTHDANVAKASSRTIMMSNGRIVKSYEILGGTRS</sequence>
<dbReference type="SUPFAM" id="SSF52540">
    <property type="entry name" value="P-loop containing nucleoside triphosphate hydrolases"/>
    <property type="match status" value="1"/>
</dbReference>
<evidence type="ECO:0000256" key="3">
    <source>
        <dbReference type="ARBA" id="ARBA00022840"/>
    </source>
</evidence>
<dbReference type="InterPro" id="IPR017911">
    <property type="entry name" value="MacB-like_ATP-bd"/>
</dbReference>
<accession>A0ABV8JXZ8</accession>
<dbReference type="SMART" id="SM00382">
    <property type="entry name" value="AAA"/>
    <property type="match status" value="1"/>
</dbReference>
<dbReference type="RefSeq" id="WP_377717959.1">
    <property type="nucleotide sequence ID" value="NZ_JBHSAM010000015.1"/>
</dbReference>